<dbReference type="InterPro" id="IPR029045">
    <property type="entry name" value="ClpP/crotonase-like_dom_sf"/>
</dbReference>
<dbReference type="GO" id="GO:0016853">
    <property type="term" value="F:isomerase activity"/>
    <property type="evidence" value="ECO:0007669"/>
    <property type="project" value="UniProtKB-KW"/>
</dbReference>
<dbReference type="Gene3D" id="1.10.12.10">
    <property type="entry name" value="Lyase 2-enoyl-coa Hydratase, Chain A, domain 2"/>
    <property type="match status" value="1"/>
</dbReference>
<accession>A0A6M2BNZ7</accession>
<comment type="similarity">
    <text evidence="1 2">Belongs to the enoyl-CoA hydratase/isomerase family.</text>
</comment>
<keyword evidence="3" id="KW-0413">Isomerase</keyword>
<dbReference type="PANTHER" id="PTHR43459">
    <property type="entry name" value="ENOYL-COA HYDRATASE"/>
    <property type="match status" value="1"/>
</dbReference>
<sequence length="255" mass="26691">MSDLVLVERRGNVAIVTLNQPRRRNALNRALSSALAQTLADLQDDTTLRALVLSGGEHFSAGGDLGDLSVPALEMRKAMLGGQRSVRSLTGGRLPVVAAVQGTAFGAGFSLALACDFIVVDANSTFGAAFARVGLAPDYGLMWSLPQRVGIGMTREILMFCEPVRGEQAKAIGLADRLAEPGQVLAGAVALAEKLAALPPASVATTKAVLSRLPMPLDTMLAWEADTQSLMVGTADFAEGIKAFGERRAAVFEGR</sequence>
<evidence type="ECO:0000256" key="1">
    <source>
        <dbReference type="ARBA" id="ARBA00005254"/>
    </source>
</evidence>
<dbReference type="RefSeq" id="WP_166253574.1">
    <property type="nucleotide sequence ID" value="NZ_JAAMOW010000003.1"/>
</dbReference>
<dbReference type="Gene3D" id="3.90.226.10">
    <property type="entry name" value="2-enoyl-CoA Hydratase, Chain A, domain 1"/>
    <property type="match status" value="1"/>
</dbReference>
<evidence type="ECO:0000256" key="2">
    <source>
        <dbReference type="RuleBase" id="RU003707"/>
    </source>
</evidence>
<dbReference type="InterPro" id="IPR001753">
    <property type="entry name" value="Enoyl-CoA_hydra/iso"/>
</dbReference>
<organism evidence="3 4">
    <name type="scientific">Solimonas terrae</name>
    <dbReference type="NCBI Taxonomy" id="1396819"/>
    <lineage>
        <taxon>Bacteria</taxon>
        <taxon>Pseudomonadati</taxon>
        <taxon>Pseudomonadota</taxon>
        <taxon>Gammaproteobacteria</taxon>
        <taxon>Nevskiales</taxon>
        <taxon>Nevskiaceae</taxon>
        <taxon>Solimonas</taxon>
    </lineage>
</organism>
<dbReference type="CDD" id="cd06558">
    <property type="entry name" value="crotonase-like"/>
    <property type="match status" value="1"/>
</dbReference>
<dbReference type="PANTHER" id="PTHR43459:SF1">
    <property type="entry name" value="EG:BACN32G11.4 PROTEIN"/>
    <property type="match status" value="1"/>
</dbReference>
<dbReference type="EMBL" id="JAAMOW010000003">
    <property type="protein sequence ID" value="NGY04352.1"/>
    <property type="molecule type" value="Genomic_DNA"/>
</dbReference>
<dbReference type="SUPFAM" id="SSF52096">
    <property type="entry name" value="ClpP/crotonase"/>
    <property type="match status" value="1"/>
</dbReference>
<evidence type="ECO:0000313" key="3">
    <source>
        <dbReference type="EMBL" id="NGY04352.1"/>
    </source>
</evidence>
<keyword evidence="4" id="KW-1185">Reference proteome</keyword>
<gene>
    <name evidence="3" type="ORF">G7Y85_06225</name>
</gene>
<dbReference type="AlphaFoldDB" id="A0A6M2BNZ7"/>
<name>A0A6M2BNZ7_9GAMM</name>
<dbReference type="InterPro" id="IPR018376">
    <property type="entry name" value="Enoyl-CoA_hyd/isom_CS"/>
</dbReference>
<comment type="caution">
    <text evidence="3">The sequence shown here is derived from an EMBL/GenBank/DDBJ whole genome shotgun (WGS) entry which is preliminary data.</text>
</comment>
<dbReference type="Proteomes" id="UP000472676">
    <property type="component" value="Unassembled WGS sequence"/>
</dbReference>
<dbReference type="Pfam" id="PF00378">
    <property type="entry name" value="ECH_1"/>
    <property type="match status" value="1"/>
</dbReference>
<proteinExistence type="inferred from homology"/>
<dbReference type="InterPro" id="IPR014748">
    <property type="entry name" value="Enoyl-CoA_hydra_C"/>
</dbReference>
<evidence type="ECO:0000313" key="4">
    <source>
        <dbReference type="Proteomes" id="UP000472676"/>
    </source>
</evidence>
<protein>
    <submittedName>
        <fullName evidence="3">Enoyl-CoA hydratase/isomerase family protein</fullName>
    </submittedName>
</protein>
<reference evidence="3 4" key="1">
    <citation type="journal article" date="2014" name="Int. J. Syst. Evol. Microbiol.">
        <title>Solimonas terrae sp. nov., isolated from soil.</title>
        <authorList>
            <person name="Kim S.J."/>
            <person name="Moon J.Y."/>
            <person name="Weon H.Y."/>
            <person name="Ahn J.H."/>
            <person name="Chen W.M."/>
            <person name="Kwon S.W."/>
        </authorList>
    </citation>
    <scope>NUCLEOTIDE SEQUENCE [LARGE SCALE GENOMIC DNA]</scope>
    <source>
        <strain evidence="3 4">KIS83-12</strain>
    </source>
</reference>
<dbReference type="PROSITE" id="PS00166">
    <property type="entry name" value="ENOYL_COA_HYDRATASE"/>
    <property type="match status" value="1"/>
</dbReference>